<dbReference type="NCBIfam" id="NF001138">
    <property type="entry name" value="PRK00143.1"/>
    <property type="match status" value="1"/>
</dbReference>
<dbReference type="PANTHER" id="PTHR11933">
    <property type="entry name" value="TRNA 5-METHYLAMINOMETHYL-2-THIOURIDYLATE -METHYLTRANSFERASE"/>
    <property type="match status" value="1"/>
</dbReference>
<evidence type="ECO:0000256" key="5">
    <source>
        <dbReference type="ARBA" id="ARBA00022840"/>
    </source>
</evidence>
<reference evidence="10" key="1">
    <citation type="submission" date="2018-05" db="EMBL/GenBank/DDBJ databases">
        <authorList>
            <person name="Lanie J.A."/>
            <person name="Ng W.-L."/>
            <person name="Kazmierczak K.M."/>
            <person name="Andrzejewski T.M."/>
            <person name="Davidsen T.M."/>
            <person name="Wayne K.J."/>
            <person name="Tettelin H."/>
            <person name="Glass J.I."/>
            <person name="Rusch D."/>
            <person name="Podicherti R."/>
            <person name="Tsui H.-C.T."/>
            <person name="Winkler M.E."/>
        </authorList>
    </citation>
    <scope>NUCLEOTIDE SEQUENCE</scope>
</reference>
<evidence type="ECO:0000256" key="3">
    <source>
        <dbReference type="ARBA" id="ARBA00022694"/>
    </source>
</evidence>
<proteinExistence type="inferred from homology"/>
<keyword evidence="6" id="KW-0694">RNA-binding</keyword>
<dbReference type="CDD" id="cd01998">
    <property type="entry name" value="MnmA_TRMU-like"/>
    <property type="match status" value="1"/>
</dbReference>
<dbReference type="GO" id="GO:0016783">
    <property type="term" value="F:sulfurtransferase activity"/>
    <property type="evidence" value="ECO:0007669"/>
    <property type="project" value="InterPro"/>
</dbReference>
<dbReference type="NCBIfam" id="TIGR00420">
    <property type="entry name" value="trmU"/>
    <property type="match status" value="1"/>
</dbReference>
<dbReference type="Pfam" id="PF20258">
    <property type="entry name" value="tRNA_Me_trans_C"/>
    <property type="match status" value="1"/>
</dbReference>
<evidence type="ECO:0000256" key="7">
    <source>
        <dbReference type="ARBA" id="ARBA00023157"/>
    </source>
</evidence>
<keyword evidence="2" id="KW-0808">Transferase</keyword>
<dbReference type="Gene3D" id="3.40.50.620">
    <property type="entry name" value="HUPs"/>
    <property type="match status" value="1"/>
</dbReference>
<name>A0A381X607_9ZZZZ</name>
<organism evidence="10">
    <name type="scientific">marine metagenome</name>
    <dbReference type="NCBI Taxonomy" id="408172"/>
    <lineage>
        <taxon>unclassified sequences</taxon>
        <taxon>metagenomes</taxon>
        <taxon>ecological metagenomes</taxon>
    </lineage>
</organism>
<feature type="domain" description="tRNA-specific 2-thiouridylase MnmA-like C-terminal" evidence="8">
    <location>
        <begin position="281"/>
        <end position="357"/>
    </location>
</feature>
<dbReference type="AlphaFoldDB" id="A0A381X607"/>
<dbReference type="Gene3D" id="2.40.30.10">
    <property type="entry name" value="Translation factors"/>
    <property type="match status" value="1"/>
</dbReference>
<dbReference type="GO" id="GO:0005524">
    <property type="term" value="F:ATP binding"/>
    <property type="evidence" value="ECO:0007669"/>
    <property type="project" value="UniProtKB-KW"/>
</dbReference>
<gene>
    <name evidence="10" type="ORF">METZ01_LOCUS113018</name>
</gene>
<evidence type="ECO:0000313" key="10">
    <source>
        <dbReference type="EMBL" id="SVA60164.1"/>
    </source>
</evidence>
<protein>
    <submittedName>
        <fullName evidence="10">Uncharacterized protein</fullName>
    </submittedName>
</protein>
<feature type="domain" description="tRNA-specific 2-thiouridylase MnmA-like central" evidence="9">
    <location>
        <begin position="218"/>
        <end position="274"/>
    </location>
</feature>
<accession>A0A381X607</accession>
<dbReference type="InterPro" id="IPR014729">
    <property type="entry name" value="Rossmann-like_a/b/a_fold"/>
</dbReference>
<evidence type="ECO:0000259" key="8">
    <source>
        <dbReference type="Pfam" id="PF20258"/>
    </source>
</evidence>
<dbReference type="InterPro" id="IPR046884">
    <property type="entry name" value="MnmA-like_central"/>
</dbReference>
<dbReference type="EMBL" id="UINC01014040">
    <property type="protein sequence ID" value="SVA60164.1"/>
    <property type="molecule type" value="Genomic_DNA"/>
</dbReference>
<dbReference type="SUPFAM" id="SSF52402">
    <property type="entry name" value="Adenine nucleotide alpha hydrolases-like"/>
    <property type="match status" value="1"/>
</dbReference>
<dbReference type="FunFam" id="2.30.30.280:FF:000001">
    <property type="entry name" value="tRNA-specific 2-thiouridylase MnmA"/>
    <property type="match status" value="1"/>
</dbReference>
<evidence type="ECO:0000256" key="6">
    <source>
        <dbReference type="ARBA" id="ARBA00022884"/>
    </source>
</evidence>
<sequence>MTDNNKTRIVVGLSGGVDSSAAASLLVEQGYDVVGITLKVWPQDCVSRAEDKCCGPQAVMDARSVADKLDIPYYLVDESKEFQRDVIDYFAAEYKAGRTPNPCVMCNEKLKFGNLIDRARKLGAEYVATGHYARLEQRDGRTVLLRGRDARKDQTYFLFSLGQEQLAHMMFPLGELQKSETREVARCVNLKTAEKQESQEICFVPDKDYKKFLTTAGLVEEHRGEIVDTRGQVLGHHDGIEFYTIGQRKGLGISSPTPMYVIELDPENNRVVVGGEELLLRDEFRIDRCNWIAFDRLAKPIEASAAIRYNHPGTEATVIPGENGQATVKLREPQRAVTPGQACVFYQDDLVVGGGWIMRN</sequence>
<dbReference type="HAMAP" id="MF_00144">
    <property type="entry name" value="tRNA_thiouridyl_MnmA"/>
    <property type="match status" value="1"/>
</dbReference>
<keyword evidence="7" id="KW-1015">Disulfide bond</keyword>
<dbReference type="InterPro" id="IPR004506">
    <property type="entry name" value="MnmA-like"/>
</dbReference>
<keyword evidence="1" id="KW-0820">tRNA-binding</keyword>
<evidence type="ECO:0000259" key="9">
    <source>
        <dbReference type="Pfam" id="PF20259"/>
    </source>
</evidence>
<evidence type="ECO:0000256" key="2">
    <source>
        <dbReference type="ARBA" id="ARBA00022679"/>
    </source>
</evidence>
<dbReference type="GO" id="GO:0000049">
    <property type="term" value="F:tRNA binding"/>
    <property type="evidence" value="ECO:0007669"/>
    <property type="project" value="UniProtKB-KW"/>
</dbReference>
<dbReference type="InterPro" id="IPR023382">
    <property type="entry name" value="MnmA-like_central_sf"/>
</dbReference>
<dbReference type="Pfam" id="PF20259">
    <property type="entry name" value="tRNA_Me_trans_M"/>
    <property type="match status" value="1"/>
</dbReference>
<dbReference type="InterPro" id="IPR046885">
    <property type="entry name" value="MnmA-like_C"/>
</dbReference>
<dbReference type="Pfam" id="PF03054">
    <property type="entry name" value="tRNA_Me_trans"/>
    <property type="match status" value="1"/>
</dbReference>
<dbReference type="FunFam" id="3.40.50.620:FF:000115">
    <property type="entry name" value="tRNA-specific 2-thiouridylase MnmA"/>
    <property type="match status" value="1"/>
</dbReference>
<keyword evidence="3" id="KW-0819">tRNA processing</keyword>
<evidence type="ECO:0000256" key="1">
    <source>
        <dbReference type="ARBA" id="ARBA00022555"/>
    </source>
</evidence>
<dbReference type="Gene3D" id="2.30.30.280">
    <property type="entry name" value="Adenine nucleotide alpha hydrolases-like domains"/>
    <property type="match status" value="1"/>
</dbReference>
<dbReference type="GO" id="GO:0002143">
    <property type="term" value="P:tRNA wobble position uridine thiolation"/>
    <property type="evidence" value="ECO:0007669"/>
    <property type="project" value="TreeGrafter"/>
</dbReference>
<keyword evidence="5" id="KW-0067">ATP-binding</keyword>
<evidence type="ECO:0000256" key="4">
    <source>
        <dbReference type="ARBA" id="ARBA00022741"/>
    </source>
</evidence>
<dbReference type="PANTHER" id="PTHR11933:SF5">
    <property type="entry name" value="MITOCHONDRIAL TRNA-SPECIFIC 2-THIOURIDYLASE 1"/>
    <property type="match status" value="1"/>
</dbReference>
<keyword evidence="4" id="KW-0547">Nucleotide-binding</keyword>